<name>A0A0F9A6Q5_9ZZZZ</name>
<comment type="caution">
    <text evidence="2">The sequence shown here is derived from an EMBL/GenBank/DDBJ whole genome shotgun (WGS) entry which is preliminary data.</text>
</comment>
<gene>
    <name evidence="2" type="ORF">LCGC14_2608710</name>
</gene>
<sequence length="142" mass="15787">MSDQRLSVIVTGGRNYNDVERVYQMLDRIHDVRPIEIVVTGACPFGGADLLAENWAKSREVNYLGIPAKFKTGDGKSEGPKRNRWILDNTNPDIVLAFPGDRGTASMVREAEKREIWTVDSAKDGRVNVRKLLSLDAAGETK</sequence>
<feature type="domain" description="YspA cpYpsA-related SLOG" evidence="1">
    <location>
        <begin position="8"/>
        <end position="71"/>
    </location>
</feature>
<reference evidence="2" key="1">
    <citation type="journal article" date="2015" name="Nature">
        <title>Complex archaea that bridge the gap between prokaryotes and eukaryotes.</title>
        <authorList>
            <person name="Spang A."/>
            <person name="Saw J.H."/>
            <person name="Jorgensen S.L."/>
            <person name="Zaremba-Niedzwiedzka K."/>
            <person name="Martijn J."/>
            <person name="Lind A.E."/>
            <person name="van Eijk R."/>
            <person name="Schleper C."/>
            <person name="Guy L."/>
            <person name="Ettema T.J."/>
        </authorList>
    </citation>
    <scope>NUCLEOTIDE SEQUENCE</scope>
</reference>
<accession>A0A0F9A6Q5</accession>
<organism evidence="2">
    <name type="scientific">marine sediment metagenome</name>
    <dbReference type="NCBI Taxonomy" id="412755"/>
    <lineage>
        <taxon>unclassified sequences</taxon>
        <taxon>metagenomes</taxon>
        <taxon>ecological metagenomes</taxon>
    </lineage>
</organism>
<dbReference type="AlphaFoldDB" id="A0A0F9A6Q5"/>
<proteinExistence type="predicted"/>
<dbReference type="EMBL" id="LAZR01044227">
    <property type="protein sequence ID" value="KKL05170.1"/>
    <property type="molecule type" value="Genomic_DNA"/>
</dbReference>
<evidence type="ECO:0000313" key="2">
    <source>
        <dbReference type="EMBL" id="KKL05170.1"/>
    </source>
</evidence>
<evidence type="ECO:0000259" key="1">
    <source>
        <dbReference type="Pfam" id="PF10686"/>
    </source>
</evidence>
<dbReference type="InterPro" id="IPR019627">
    <property type="entry name" value="YAcAr"/>
</dbReference>
<protein>
    <recommendedName>
        <fullName evidence="1">YspA cpYpsA-related SLOG domain-containing protein</fullName>
    </recommendedName>
</protein>
<dbReference type="Pfam" id="PF10686">
    <property type="entry name" value="YAcAr"/>
    <property type="match status" value="1"/>
</dbReference>